<dbReference type="PANTHER" id="PTHR31793">
    <property type="entry name" value="4-HYDROXYBENZOYL-COA THIOESTERASE FAMILY MEMBER"/>
    <property type="match status" value="1"/>
</dbReference>
<dbReference type="InterPro" id="IPR050563">
    <property type="entry name" value="4-hydroxybenzoyl-CoA_TE"/>
</dbReference>
<dbReference type="SUPFAM" id="SSF54637">
    <property type="entry name" value="Thioesterase/thiol ester dehydrase-isomerase"/>
    <property type="match status" value="1"/>
</dbReference>
<dbReference type="Gene3D" id="3.10.129.10">
    <property type="entry name" value="Hotdog Thioesterase"/>
    <property type="match status" value="1"/>
</dbReference>
<sequence>MPAKSAASSTDTHAFWIEERVRFTDLDLQGHVNNTAFNIYAESVRTAFFHEVGLLQLGGPRQNVVARFEMDYLREVRYPAVLRIGLRVLNIGTRSFLLGIDIFEGGTCVANALTTMVRWDREARGSTPLTGEEKTILTRYM</sequence>
<dbReference type="RefSeq" id="WP_168146187.1">
    <property type="nucleotide sequence ID" value="NZ_JAAVXB010000001.1"/>
</dbReference>
<keyword evidence="2" id="KW-0378">Hydrolase</keyword>
<dbReference type="AlphaFoldDB" id="A0A970B373"/>
<dbReference type="CDD" id="cd00586">
    <property type="entry name" value="4HBT"/>
    <property type="match status" value="1"/>
</dbReference>
<evidence type="ECO:0000256" key="2">
    <source>
        <dbReference type="ARBA" id="ARBA00022801"/>
    </source>
</evidence>
<dbReference type="PANTHER" id="PTHR31793:SF27">
    <property type="entry name" value="NOVEL THIOESTERASE SUPERFAMILY DOMAIN AND SAPOSIN A-TYPE DOMAIN CONTAINING PROTEIN (0610012H03RIK)"/>
    <property type="match status" value="1"/>
</dbReference>
<gene>
    <name evidence="3" type="ORF">G7Y82_01295</name>
</gene>
<reference evidence="3" key="1">
    <citation type="submission" date="2020-03" db="EMBL/GenBank/DDBJ databases">
        <title>Solimonas marina sp. nov., isolated from deep seawater of the Pacific Ocean.</title>
        <authorList>
            <person name="Liu X."/>
            <person name="Lai Q."/>
            <person name="Sun F."/>
            <person name="Gai Y."/>
            <person name="Li G."/>
            <person name="Shao Z."/>
        </authorList>
    </citation>
    <scope>NUCLEOTIDE SEQUENCE</scope>
    <source>
        <strain evidence="3">C16B3</strain>
    </source>
</reference>
<evidence type="ECO:0000313" key="3">
    <source>
        <dbReference type="EMBL" id="NKF20932.1"/>
    </source>
</evidence>
<organism evidence="3 4">
    <name type="scientific">Solimonas marina</name>
    <dbReference type="NCBI Taxonomy" id="2714601"/>
    <lineage>
        <taxon>Bacteria</taxon>
        <taxon>Pseudomonadati</taxon>
        <taxon>Pseudomonadota</taxon>
        <taxon>Gammaproteobacteria</taxon>
        <taxon>Nevskiales</taxon>
        <taxon>Nevskiaceae</taxon>
        <taxon>Solimonas</taxon>
    </lineage>
</organism>
<comment type="caution">
    <text evidence="3">The sequence shown here is derived from an EMBL/GenBank/DDBJ whole genome shotgun (WGS) entry which is preliminary data.</text>
</comment>
<dbReference type="Proteomes" id="UP000653472">
    <property type="component" value="Unassembled WGS sequence"/>
</dbReference>
<dbReference type="EMBL" id="JAAVXB010000001">
    <property type="protein sequence ID" value="NKF20932.1"/>
    <property type="molecule type" value="Genomic_DNA"/>
</dbReference>
<dbReference type="Pfam" id="PF13279">
    <property type="entry name" value="4HBT_2"/>
    <property type="match status" value="1"/>
</dbReference>
<name>A0A970B373_9GAMM</name>
<accession>A0A970B373</accession>
<dbReference type="InterPro" id="IPR029069">
    <property type="entry name" value="HotDog_dom_sf"/>
</dbReference>
<evidence type="ECO:0000256" key="1">
    <source>
        <dbReference type="ARBA" id="ARBA00005953"/>
    </source>
</evidence>
<comment type="similarity">
    <text evidence="1">Belongs to the 4-hydroxybenzoyl-CoA thioesterase family.</text>
</comment>
<dbReference type="GO" id="GO:0047617">
    <property type="term" value="F:fatty acyl-CoA hydrolase activity"/>
    <property type="evidence" value="ECO:0007669"/>
    <property type="project" value="TreeGrafter"/>
</dbReference>
<proteinExistence type="inferred from homology"/>
<evidence type="ECO:0000313" key="4">
    <source>
        <dbReference type="Proteomes" id="UP000653472"/>
    </source>
</evidence>
<protein>
    <submittedName>
        <fullName evidence="3">Acyl-CoA thioesterase</fullName>
    </submittedName>
</protein>
<keyword evidence="4" id="KW-1185">Reference proteome</keyword>